<evidence type="ECO:0000313" key="1">
    <source>
        <dbReference type="EMBL" id="KAL3515428.1"/>
    </source>
</evidence>
<dbReference type="AlphaFoldDB" id="A0ABD2Z7I1"/>
<protein>
    <submittedName>
        <fullName evidence="1">Uncharacterized protein</fullName>
    </submittedName>
</protein>
<reference evidence="1 2" key="1">
    <citation type="submission" date="2024-11" db="EMBL/GenBank/DDBJ databases">
        <title>A near-complete genome assembly of Cinchona calisaya.</title>
        <authorList>
            <person name="Lian D.C."/>
            <person name="Zhao X.W."/>
            <person name="Wei L."/>
        </authorList>
    </citation>
    <scope>NUCLEOTIDE SEQUENCE [LARGE SCALE GENOMIC DNA]</scope>
    <source>
        <tissue evidence="1">Nenye</tissue>
    </source>
</reference>
<sequence length="85" mass="9023">MHAFLRLPNPGIHPTHLSPLVSKAVPGVSVKWAGLRVGSVTHLPLHGGSGFGFGVGRGRLNRILFQYLQVSIRSNGTNSSKADPT</sequence>
<keyword evidence="2" id="KW-1185">Reference proteome</keyword>
<name>A0ABD2Z7I1_9GENT</name>
<comment type="caution">
    <text evidence="1">The sequence shown here is derived from an EMBL/GenBank/DDBJ whole genome shotgun (WGS) entry which is preliminary data.</text>
</comment>
<accession>A0ABD2Z7I1</accession>
<dbReference type="Proteomes" id="UP001630127">
    <property type="component" value="Unassembled WGS sequence"/>
</dbReference>
<evidence type="ECO:0000313" key="2">
    <source>
        <dbReference type="Proteomes" id="UP001630127"/>
    </source>
</evidence>
<proteinExistence type="predicted"/>
<dbReference type="EMBL" id="JBJUIK010000010">
    <property type="protein sequence ID" value="KAL3515428.1"/>
    <property type="molecule type" value="Genomic_DNA"/>
</dbReference>
<gene>
    <name evidence="1" type="ORF">ACH5RR_022330</name>
</gene>
<organism evidence="1 2">
    <name type="scientific">Cinchona calisaya</name>
    <dbReference type="NCBI Taxonomy" id="153742"/>
    <lineage>
        <taxon>Eukaryota</taxon>
        <taxon>Viridiplantae</taxon>
        <taxon>Streptophyta</taxon>
        <taxon>Embryophyta</taxon>
        <taxon>Tracheophyta</taxon>
        <taxon>Spermatophyta</taxon>
        <taxon>Magnoliopsida</taxon>
        <taxon>eudicotyledons</taxon>
        <taxon>Gunneridae</taxon>
        <taxon>Pentapetalae</taxon>
        <taxon>asterids</taxon>
        <taxon>lamiids</taxon>
        <taxon>Gentianales</taxon>
        <taxon>Rubiaceae</taxon>
        <taxon>Cinchonoideae</taxon>
        <taxon>Cinchoneae</taxon>
        <taxon>Cinchona</taxon>
    </lineage>
</organism>